<dbReference type="Proteomes" id="UP001490365">
    <property type="component" value="Unassembled WGS sequence"/>
</dbReference>
<accession>A0ABV1TUW5</accession>
<dbReference type="RefSeq" id="WP_351961780.1">
    <property type="nucleotide sequence ID" value="NZ_JBEOZM010000032.1"/>
</dbReference>
<feature type="region of interest" description="Disordered" evidence="1">
    <location>
        <begin position="1"/>
        <end position="26"/>
    </location>
</feature>
<dbReference type="InterPro" id="IPR052535">
    <property type="entry name" value="Bacilysin_H2HPP_isomerase"/>
</dbReference>
<evidence type="ECO:0000313" key="4">
    <source>
        <dbReference type="Proteomes" id="UP001490365"/>
    </source>
</evidence>
<organism evidence="3 4">
    <name type="scientific">Streptomyces sp. 900105755</name>
    <dbReference type="NCBI Taxonomy" id="3154389"/>
    <lineage>
        <taxon>Bacteria</taxon>
        <taxon>Bacillati</taxon>
        <taxon>Actinomycetota</taxon>
        <taxon>Actinomycetes</taxon>
        <taxon>Kitasatosporales</taxon>
        <taxon>Streptomycetaceae</taxon>
        <taxon>Streptomyces</taxon>
    </lineage>
</organism>
<feature type="domain" description="Cupin type-2" evidence="2">
    <location>
        <begin position="48"/>
        <end position="119"/>
    </location>
</feature>
<dbReference type="EMBL" id="JBEOZM010000032">
    <property type="protein sequence ID" value="MER6273514.1"/>
    <property type="molecule type" value="Genomic_DNA"/>
</dbReference>
<gene>
    <name evidence="3" type="ORF">ABT211_40550</name>
</gene>
<keyword evidence="4" id="KW-1185">Reference proteome</keyword>
<dbReference type="CDD" id="cd02210">
    <property type="entry name" value="cupin_BLR2406-like"/>
    <property type="match status" value="1"/>
</dbReference>
<evidence type="ECO:0000256" key="1">
    <source>
        <dbReference type="SAM" id="MobiDB-lite"/>
    </source>
</evidence>
<reference evidence="3 4" key="1">
    <citation type="submission" date="2024-06" db="EMBL/GenBank/DDBJ databases">
        <title>The Natural Products Discovery Center: Release of the First 8490 Sequenced Strains for Exploring Actinobacteria Biosynthetic Diversity.</title>
        <authorList>
            <person name="Kalkreuter E."/>
            <person name="Kautsar S.A."/>
            <person name="Yang D."/>
            <person name="Bader C.D."/>
            <person name="Teijaro C.N."/>
            <person name="Fluegel L."/>
            <person name="Davis C.M."/>
            <person name="Simpson J.R."/>
            <person name="Lauterbach L."/>
            <person name="Steele A.D."/>
            <person name="Gui C."/>
            <person name="Meng S."/>
            <person name="Li G."/>
            <person name="Viehrig K."/>
            <person name="Ye F."/>
            <person name="Su P."/>
            <person name="Kiefer A.F."/>
            <person name="Nichols A."/>
            <person name="Cepeda A.J."/>
            <person name="Yan W."/>
            <person name="Fan B."/>
            <person name="Jiang Y."/>
            <person name="Adhikari A."/>
            <person name="Zheng C.-J."/>
            <person name="Schuster L."/>
            <person name="Cowan T.M."/>
            <person name="Smanski M.J."/>
            <person name="Chevrette M.G."/>
            <person name="De Carvalho L.P.S."/>
            <person name="Shen B."/>
        </authorList>
    </citation>
    <scope>NUCLEOTIDE SEQUENCE [LARGE SCALE GENOMIC DNA]</scope>
    <source>
        <strain evidence="3 4">NPDC001694</strain>
    </source>
</reference>
<dbReference type="InterPro" id="IPR013096">
    <property type="entry name" value="Cupin_2"/>
</dbReference>
<dbReference type="PANTHER" id="PTHR40112">
    <property type="entry name" value="H2HPP ISOMERASE"/>
    <property type="match status" value="1"/>
</dbReference>
<comment type="caution">
    <text evidence="3">The sequence shown here is derived from an EMBL/GenBank/DDBJ whole genome shotgun (WGS) entry which is preliminary data.</text>
</comment>
<dbReference type="SUPFAM" id="SSF51182">
    <property type="entry name" value="RmlC-like cupins"/>
    <property type="match status" value="1"/>
</dbReference>
<dbReference type="Pfam" id="PF07883">
    <property type="entry name" value="Cupin_2"/>
    <property type="match status" value="1"/>
</dbReference>
<name>A0ABV1TUW5_9ACTN</name>
<proteinExistence type="predicted"/>
<sequence>MTETHSGAQVRVVHGDRLDGDTPQTPGLFREAAFDSRNPGALHLSAFRSTVQPGAATGPHHHGDQETILYIISGTSRFRWGDRLENVAEAGPGDFVFIPGHVSHQEINASADAETVWVVVRSGVDPVVVNLPELDAFAERAAVEYTHR</sequence>
<protein>
    <submittedName>
        <fullName evidence="3">Cupin domain-containing protein</fullName>
    </submittedName>
</protein>
<dbReference type="InterPro" id="IPR014710">
    <property type="entry name" value="RmlC-like_jellyroll"/>
</dbReference>
<dbReference type="InterPro" id="IPR011051">
    <property type="entry name" value="RmlC_Cupin_sf"/>
</dbReference>
<evidence type="ECO:0000259" key="2">
    <source>
        <dbReference type="Pfam" id="PF07883"/>
    </source>
</evidence>
<evidence type="ECO:0000313" key="3">
    <source>
        <dbReference type="EMBL" id="MER6273514.1"/>
    </source>
</evidence>
<dbReference type="Gene3D" id="2.60.120.10">
    <property type="entry name" value="Jelly Rolls"/>
    <property type="match status" value="1"/>
</dbReference>
<dbReference type="PANTHER" id="PTHR40112:SF1">
    <property type="entry name" value="H2HPP ISOMERASE"/>
    <property type="match status" value="1"/>
</dbReference>